<evidence type="ECO:0008006" key="7">
    <source>
        <dbReference type="Google" id="ProtNLM"/>
    </source>
</evidence>
<dbReference type="InterPro" id="IPR029044">
    <property type="entry name" value="Nucleotide-diphossugar_trans"/>
</dbReference>
<keyword evidence="3" id="KW-0808">Transferase</keyword>
<organism evidence="5 6">
    <name type="scientific">Ferirhizobium litorale</name>
    <dbReference type="NCBI Taxonomy" id="2927786"/>
    <lineage>
        <taxon>Bacteria</taxon>
        <taxon>Pseudomonadati</taxon>
        <taxon>Pseudomonadota</taxon>
        <taxon>Alphaproteobacteria</taxon>
        <taxon>Hyphomicrobiales</taxon>
        <taxon>Rhizobiaceae</taxon>
        <taxon>Ferirhizobium</taxon>
    </lineage>
</organism>
<feature type="transmembrane region" description="Helical" evidence="4">
    <location>
        <begin position="257"/>
        <end position="278"/>
    </location>
</feature>
<evidence type="ECO:0000256" key="2">
    <source>
        <dbReference type="ARBA" id="ARBA00022676"/>
    </source>
</evidence>
<keyword evidence="4" id="KW-1133">Transmembrane helix</keyword>
<name>A0AAE3QFF4_9HYPH</name>
<evidence type="ECO:0000313" key="5">
    <source>
        <dbReference type="EMBL" id="MDI7924046.1"/>
    </source>
</evidence>
<evidence type="ECO:0000256" key="1">
    <source>
        <dbReference type="ARBA" id="ARBA00006739"/>
    </source>
</evidence>
<gene>
    <name evidence="5" type="ORF">MRS75_18430</name>
</gene>
<dbReference type="SUPFAM" id="SSF53448">
    <property type="entry name" value="Nucleotide-diphospho-sugar transferases"/>
    <property type="match status" value="1"/>
</dbReference>
<reference evidence="5" key="1">
    <citation type="submission" date="2022-03" db="EMBL/GenBank/DDBJ databases">
        <title>Fererhizobium litorale gen. nov., sp. nov., isolated from sandy sediments of the Sea of Japan seashore.</title>
        <authorList>
            <person name="Romanenko L."/>
            <person name="Kurilenko V."/>
            <person name="Otstavnykh N."/>
            <person name="Svetashev V."/>
            <person name="Tekutyeva L."/>
            <person name="Isaeva M."/>
            <person name="Mikhailov V."/>
        </authorList>
    </citation>
    <scope>NUCLEOTIDE SEQUENCE</scope>
    <source>
        <strain evidence="5">KMM 9576</strain>
    </source>
</reference>
<accession>A0AAE3QFF4</accession>
<evidence type="ECO:0000256" key="3">
    <source>
        <dbReference type="ARBA" id="ARBA00022679"/>
    </source>
</evidence>
<dbReference type="AlphaFoldDB" id="A0AAE3QFF4"/>
<evidence type="ECO:0000313" key="6">
    <source>
        <dbReference type="Proteomes" id="UP001161580"/>
    </source>
</evidence>
<proteinExistence type="inferred from homology"/>
<dbReference type="EMBL" id="JALDYZ010000011">
    <property type="protein sequence ID" value="MDI7924046.1"/>
    <property type="molecule type" value="Genomic_DNA"/>
</dbReference>
<dbReference type="GO" id="GO:0016757">
    <property type="term" value="F:glycosyltransferase activity"/>
    <property type="evidence" value="ECO:0007669"/>
    <property type="project" value="UniProtKB-KW"/>
</dbReference>
<dbReference type="PANTHER" id="PTHR43179">
    <property type="entry name" value="RHAMNOSYLTRANSFERASE WBBL"/>
    <property type="match status" value="1"/>
</dbReference>
<keyword evidence="6" id="KW-1185">Reference proteome</keyword>
<keyword evidence="2" id="KW-0328">Glycosyltransferase</keyword>
<sequence>MVVAALTRQRPEMLRELLLSWARMTLPEQCSVKCLIVENDVQQVSRSVIDGCRPHFIDRELLYVLEPELGIPFGRNRAAKVAIAQNADLLLFVDDDEEVAEDWLVRMISGYRYSDAVLLGAPLRAKLPAEQLSFFQSKMFANIEARYRQKELRARNLATLNTTRNVTIVTNNWLAETAIFRDHGIWFDENMRFTGGTDAKFYLEVCKAGLPTGWVADAFVYETVPPKRLSFWYQYRRARDQSNTHIRRKSETSRHTIGAAVLGALAKIIPFIYLSIAIPFTGGRTVLGAARTLGWISGRLGYVFGARSVLYLEVTGN</sequence>
<dbReference type="RefSeq" id="WP_311794563.1">
    <property type="nucleotide sequence ID" value="NZ_JALDYZ010000011.1"/>
</dbReference>
<dbReference type="PANTHER" id="PTHR43179:SF12">
    <property type="entry name" value="GALACTOFURANOSYLTRANSFERASE GLFT2"/>
    <property type="match status" value="1"/>
</dbReference>
<comment type="similarity">
    <text evidence="1">Belongs to the glycosyltransferase 2 family.</text>
</comment>
<protein>
    <recommendedName>
        <fullName evidence="7">Glycosyltransferase 2-like domain-containing protein</fullName>
    </recommendedName>
</protein>
<keyword evidence="4" id="KW-0472">Membrane</keyword>
<evidence type="ECO:0000256" key="4">
    <source>
        <dbReference type="SAM" id="Phobius"/>
    </source>
</evidence>
<dbReference type="Proteomes" id="UP001161580">
    <property type="component" value="Unassembled WGS sequence"/>
</dbReference>
<keyword evidence="4" id="KW-0812">Transmembrane</keyword>
<comment type="caution">
    <text evidence="5">The sequence shown here is derived from an EMBL/GenBank/DDBJ whole genome shotgun (WGS) entry which is preliminary data.</text>
</comment>
<dbReference type="Gene3D" id="3.90.550.10">
    <property type="entry name" value="Spore Coat Polysaccharide Biosynthesis Protein SpsA, Chain A"/>
    <property type="match status" value="1"/>
</dbReference>